<name>A0A5N6YSU5_9EURO</name>
<evidence type="ECO:0000259" key="5">
    <source>
        <dbReference type="Pfam" id="PF05347"/>
    </source>
</evidence>
<reference evidence="7" key="1">
    <citation type="submission" date="2019-04" db="EMBL/GenBank/DDBJ databases">
        <title>Friends and foes A comparative genomics studyof 23 Aspergillus species from section Flavi.</title>
        <authorList>
            <consortium name="DOE Joint Genome Institute"/>
            <person name="Kjaerbolling I."/>
            <person name="Vesth T."/>
            <person name="Frisvad J.C."/>
            <person name="Nybo J.L."/>
            <person name="Theobald S."/>
            <person name="Kildgaard S."/>
            <person name="Isbrandt T."/>
            <person name="Kuo A."/>
            <person name="Sato A."/>
            <person name="Lyhne E.K."/>
            <person name="Kogle M.E."/>
            <person name="Wiebenga A."/>
            <person name="Kun R.S."/>
            <person name="Lubbers R.J."/>
            <person name="Makela M.R."/>
            <person name="Barry K."/>
            <person name="Chovatia M."/>
            <person name="Clum A."/>
            <person name="Daum C."/>
            <person name="Haridas S."/>
            <person name="He G."/>
            <person name="LaButti K."/>
            <person name="Lipzen A."/>
            <person name="Mondo S."/>
            <person name="Riley R."/>
            <person name="Salamov A."/>
            <person name="Simmons B.A."/>
            <person name="Magnuson J.K."/>
            <person name="Henrissat B."/>
            <person name="Mortensen U.H."/>
            <person name="Larsen T.O."/>
            <person name="Devries R.P."/>
            <person name="Grigoriev I.V."/>
            <person name="Machida M."/>
            <person name="Baker S.E."/>
            <person name="Andersen M.R."/>
        </authorList>
    </citation>
    <scope>NUCLEOTIDE SEQUENCE [LARGE SCALE GENOMIC DNA]</scope>
    <source>
        <strain evidence="7">CBS 553.77</strain>
    </source>
</reference>
<dbReference type="GO" id="GO:0034553">
    <property type="term" value="P:mitochondrial respiratory chain complex II assembly"/>
    <property type="evidence" value="ECO:0007669"/>
    <property type="project" value="InterPro"/>
</dbReference>
<keyword evidence="3" id="KW-0143">Chaperone</keyword>
<evidence type="ECO:0000256" key="2">
    <source>
        <dbReference type="ARBA" id="ARBA00023128"/>
    </source>
</evidence>
<protein>
    <submittedName>
        <fullName evidence="6">Complex 1 protein-domain-containing protein</fullName>
    </submittedName>
</protein>
<dbReference type="InterPro" id="IPR008011">
    <property type="entry name" value="Complex1_LYR_dom"/>
</dbReference>
<sequence length="78" mass="9337">MARLSGFQKEVLSLYRSCLREIQKKPIETRSNFKGYARTEFQKYLSISKKDFNAIEYLLRRGHKQLKIYSCPAIRNIY</sequence>
<dbReference type="CDD" id="cd20268">
    <property type="entry name" value="Complex1_LYR_SDHAF1_LYRM8"/>
    <property type="match status" value="1"/>
</dbReference>
<keyword evidence="7" id="KW-1185">Reference proteome</keyword>
<proteinExistence type="inferred from homology"/>
<keyword evidence="2" id="KW-0496">Mitochondrion</keyword>
<feature type="domain" description="Complex 1 LYR protein" evidence="5">
    <location>
        <begin position="9"/>
        <end position="67"/>
    </location>
</feature>
<dbReference type="Proteomes" id="UP000327118">
    <property type="component" value="Unassembled WGS sequence"/>
</dbReference>
<evidence type="ECO:0000313" key="6">
    <source>
        <dbReference type="EMBL" id="KAE8348575.1"/>
    </source>
</evidence>
<dbReference type="Pfam" id="PF05347">
    <property type="entry name" value="Complex1_LYR"/>
    <property type="match status" value="1"/>
</dbReference>
<organism evidence="6 7">
    <name type="scientific">Aspergillus coremiiformis</name>
    <dbReference type="NCBI Taxonomy" id="138285"/>
    <lineage>
        <taxon>Eukaryota</taxon>
        <taxon>Fungi</taxon>
        <taxon>Dikarya</taxon>
        <taxon>Ascomycota</taxon>
        <taxon>Pezizomycotina</taxon>
        <taxon>Eurotiomycetes</taxon>
        <taxon>Eurotiomycetidae</taxon>
        <taxon>Eurotiales</taxon>
        <taxon>Aspergillaceae</taxon>
        <taxon>Aspergillus</taxon>
        <taxon>Aspergillus subgen. Circumdati</taxon>
    </lineage>
</organism>
<dbReference type="OrthoDB" id="273010at2759"/>
<dbReference type="PANTHER" id="PTHR13675">
    <property type="entry name" value="LYR MOTIF-CONTAINING PROTEIN 2"/>
    <property type="match status" value="1"/>
</dbReference>
<comment type="subcellular location">
    <subcellularLocation>
        <location evidence="1">Mitochondrion matrix</location>
    </subcellularLocation>
</comment>
<dbReference type="PANTHER" id="PTHR13675:SF1">
    <property type="entry name" value="SUCCINATE DEHYDROGENASE ASSEMBLY FACTOR 1, MITOCHONDRIAL"/>
    <property type="match status" value="1"/>
</dbReference>
<comment type="similarity">
    <text evidence="4">Belongs to the complex I LYR family. SDHAF1 subfamily.</text>
</comment>
<evidence type="ECO:0000256" key="4">
    <source>
        <dbReference type="ARBA" id="ARBA00025715"/>
    </source>
</evidence>
<evidence type="ECO:0000256" key="3">
    <source>
        <dbReference type="ARBA" id="ARBA00023186"/>
    </source>
</evidence>
<evidence type="ECO:0000313" key="7">
    <source>
        <dbReference type="Proteomes" id="UP000327118"/>
    </source>
</evidence>
<dbReference type="GO" id="GO:0005759">
    <property type="term" value="C:mitochondrial matrix"/>
    <property type="evidence" value="ECO:0007669"/>
    <property type="project" value="UniProtKB-SubCell"/>
</dbReference>
<gene>
    <name evidence="6" type="ORF">BDV28DRAFT_143176</name>
</gene>
<evidence type="ECO:0000256" key="1">
    <source>
        <dbReference type="ARBA" id="ARBA00004305"/>
    </source>
</evidence>
<dbReference type="AlphaFoldDB" id="A0A5N6YSU5"/>
<accession>A0A5N6YSU5</accession>
<dbReference type="InterPro" id="IPR045295">
    <property type="entry name" value="Complex1_LYR_SDHAF1_LYRM8"/>
</dbReference>
<dbReference type="EMBL" id="ML739448">
    <property type="protein sequence ID" value="KAE8348575.1"/>
    <property type="molecule type" value="Genomic_DNA"/>
</dbReference>